<evidence type="ECO:0000259" key="13">
    <source>
        <dbReference type="Pfam" id="PF03717"/>
    </source>
</evidence>
<evidence type="ECO:0000256" key="4">
    <source>
        <dbReference type="ARBA" id="ARBA00022475"/>
    </source>
</evidence>
<dbReference type="InterPro" id="IPR001460">
    <property type="entry name" value="PCN-bd_Tpept"/>
</dbReference>
<dbReference type="EMBL" id="VNJK01000001">
    <property type="protein sequence ID" value="TVX93888.1"/>
    <property type="molecule type" value="Genomic_DNA"/>
</dbReference>
<evidence type="ECO:0000256" key="6">
    <source>
        <dbReference type="ARBA" id="ARBA00022960"/>
    </source>
</evidence>
<keyword evidence="7" id="KW-0573">Peptidoglycan synthesis</keyword>
<evidence type="ECO:0000256" key="9">
    <source>
        <dbReference type="ARBA" id="ARBA00023136"/>
    </source>
</evidence>
<dbReference type="InterPro" id="IPR050515">
    <property type="entry name" value="Beta-lactam/transpept"/>
</dbReference>
<accession>A0A559J1X1</accession>
<feature type="domain" description="Penicillin-binding protein transpeptidase" evidence="12">
    <location>
        <begin position="318"/>
        <end position="655"/>
    </location>
</feature>
<dbReference type="Gene3D" id="3.90.1310.10">
    <property type="entry name" value="Penicillin-binding protein 2a (Domain 2)"/>
    <property type="match status" value="1"/>
</dbReference>
<dbReference type="Pfam" id="PF03717">
    <property type="entry name" value="PBP_dimer"/>
    <property type="match status" value="1"/>
</dbReference>
<comment type="similarity">
    <text evidence="3">Belongs to the transpeptidase family.</text>
</comment>
<dbReference type="AlphaFoldDB" id="A0A559J1X1"/>
<evidence type="ECO:0000313" key="15">
    <source>
        <dbReference type="Proteomes" id="UP000318102"/>
    </source>
</evidence>
<comment type="subcellular location">
    <subcellularLocation>
        <location evidence="2">Cell membrane</location>
    </subcellularLocation>
    <subcellularLocation>
        <location evidence="1">Membrane</location>
        <topology evidence="1">Single-pass membrane protein</topology>
    </subcellularLocation>
</comment>
<keyword evidence="9 11" id="KW-0472">Membrane</keyword>
<dbReference type="GO" id="GO:0071972">
    <property type="term" value="F:peptidoglycan L,D-transpeptidase activity"/>
    <property type="evidence" value="ECO:0007669"/>
    <property type="project" value="TreeGrafter"/>
</dbReference>
<dbReference type="GO" id="GO:0008360">
    <property type="term" value="P:regulation of cell shape"/>
    <property type="evidence" value="ECO:0007669"/>
    <property type="project" value="UniProtKB-KW"/>
</dbReference>
<evidence type="ECO:0000259" key="12">
    <source>
        <dbReference type="Pfam" id="PF00905"/>
    </source>
</evidence>
<dbReference type="SUPFAM" id="SSF56519">
    <property type="entry name" value="Penicillin binding protein dimerisation domain"/>
    <property type="match status" value="1"/>
</dbReference>
<dbReference type="GO" id="GO:0009252">
    <property type="term" value="P:peptidoglycan biosynthetic process"/>
    <property type="evidence" value="ECO:0007669"/>
    <property type="project" value="UniProtKB-KW"/>
</dbReference>
<keyword evidence="8 11" id="KW-1133">Transmembrane helix</keyword>
<protein>
    <submittedName>
        <fullName evidence="14">Penicillin-binding protein 2</fullName>
    </submittedName>
</protein>
<evidence type="ECO:0000256" key="8">
    <source>
        <dbReference type="ARBA" id="ARBA00022989"/>
    </source>
</evidence>
<keyword evidence="5 11" id="KW-0812">Transmembrane</keyword>
<dbReference type="Proteomes" id="UP000318102">
    <property type="component" value="Unassembled WGS sequence"/>
</dbReference>
<dbReference type="InterPro" id="IPR005311">
    <property type="entry name" value="PBP_dimer"/>
</dbReference>
<proteinExistence type="inferred from homology"/>
<dbReference type="PANTHER" id="PTHR30627:SF2">
    <property type="entry name" value="PEPTIDOGLYCAN D,D-TRANSPEPTIDASE MRDA"/>
    <property type="match status" value="1"/>
</dbReference>
<keyword evidence="15" id="KW-1185">Reference proteome</keyword>
<organism evidence="14 15">
    <name type="scientific">Paenibacillus agilis</name>
    <dbReference type="NCBI Taxonomy" id="3020863"/>
    <lineage>
        <taxon>Bacteria</taxon>
        <taxon>Bacillati</taxon>
        <taxon>Bacillota</taxon>
        <taxon>Bacilli</taxon>
        <taxon>Bacillales</taxon>
        <taxon>Paenibacillaceae</taxon>
        <taxon>Paenibacillus</taxon>
    </lineage>
</organism>
<evidence type="ECO:0000256" key="10">
    <source>
        <dbReference type="ARBA" id="ARBA00023316"/>
    </source>
</evidence>
<dbReference type="Pfam" id="PF00905">
    <property type="entry name" value="Transpeptidase"/>
    <property type="match status" value="1"/>
</dbReference>
<evidence type="ECO:0000256" key="1">
    <source>
        <dbReference type="ARBA" id="ARBA00004167"/>
    </source>
</evidence>
<keyword evidence="10" id="KW-0961">Cell wall biogenesis/degradation</keyword>
<dbReference type="SUPFAM" id="SSF56601">
    <property type="entry name" value="beta-lactamase/transpeptidase-like"/>
    <property type="match status" value="1"/>
</dbReference>
<dbReference type="Gene3D" id="3.40.710.10">
    <property type="entry name" value="DD-peptidase/beta-lactamase superfamily"/>
    <property type="match status" value="1"/>
</dbReference>
<evidence type="ECO:0000313" key="14">
    <source>
        <dbReference type="EMBL" id="TVX93888.1"/>
    </source>
</evidence>
<reference evidence="14 15" key="1">
    <citation type="submission" date="2019-07" db="EMBL/GenBank/DDBJ databases">
        <authorList>
            <person name="Kim J."/>
        </authorList>
    </citation>
    <scope>NUCLEOTIDE SEQUENCE [LARGE SCALE GENOMIC DNA]</scope>
    <source>
        <strain evidence="14 15">N4</strain>
    </source>
</reference>
<feature type="transmembrane region" description="Helical" evidence="11">
    <location>
        <begin position="21"/>
        <end position="44"/>
    </location>
</feature>
<evidence type="ECO:0000256" key="3">
    <source>
        <dbReference type="ARBA" id="ARBA00007171"/>
    </source>
</evidence>
<dbReference type="PANTHER" id="PTHR30627">
    <property type="entry name" value="PEPTIDOGLYCAN D,D-TRANSPEPTIDASE"/>
    <property type="match status" value="1"/>
</dbReference>
<dbReference type="RefSeq" id="WP_144990811.1">
    <property type="nucleotide sequence ID" value="NZ_VNJK01000001.1"/>
</dbReference>
<dbReference type="OrthoDB" id="9770103at2"/>
<sequence>MNLSSSPDPQERAKALRIKNNVRLSIFFFIMFFIFSILIIRLAVVQFIEGPELSKAAVQIGTKSLDLVSIRGTIYDAAGKEIAYSLPTQSLYFRMEKAYKSEKDKEVMELAKKIKTAFDKSGIQQSKPMTVEQIIYAMDVEGKRTLGIYPRQLKTNLSKQETAYFMEHRNEFPMLEVVEENIRQYDASPIAPQLVGHMKKYKGISNNLARYPYYEKLAIEEETKNNYLASEEVGVAGLEYMYEWALKGKNGAREYPVDAQNRIIGAGKMTKPARGHNIHMTIHPEIQKHTQQVMIDHLKKIRNSSNKYEYAPNAITAYAVAMEVETGNIVAMANHPQYDPNIYQDGLSEEEFKQLGSNNLNGTVREVAQDYGDKKENWRHPSSLLYLGSTMKPLTILIGLKEGLIYPNTTYPDTGVTYIGRQGRQTPIHNASRKANGVVDTREALTKSSNTFMIEKVGDPLYKRYGKEKGLKIWDDYMKAFGLGQTTGSGFPGESPGISDYMQEGQSGQSSLAFASFGQQGKYTALQLAQYTATLANRGKRVKPQFVSHITDANNKVVKRYGREVLSTIEFDEAHWDVIEDAMLAVSAQGFQDAPYTVARKTGTSEQDVYGGKRVENAVFIAYAPADKPKLAVAVVVPEGGYGSYGAAPIAREIFDAYHRVYGLNK</sequence>
<dbReference type="GO" id="GO:0071555">
    <property type="term" value="P:cell wall organization"/>
    <property type="evidence" value="ECO:0007669"/>
    <property type="project" value="UniProtKB-KW"/>
</dbReference>
<gene>
    <name evidence="14" type="ORF">FPZ44_12985</name>
</gene>
<keyword evidence="4" id="KW-1003">Cell membrane</keyword>
<dbReference type="InterPro" id="IPR036138">
    <property type="entry name" value="PBP_dimer_sf"/>
</dbReference>
<feature type="domain" description="Penicillin-binding protein dimerisation" evidence="13">
    <location>
        <begin position="69"/>
        <end position="265"/>
    </location>
</feature>
<name>A0A559J1X1_9BACL</name>
<dbReference type="InterPro" id="IPR012338">
    <property type="entry name" value="Beta-lactam/transpept-like"/>
</dbReference>
<dbReference type="GO" id="GO:0005886">
    <property type="term" value="C:plasma membrane"/>
    <property type="evidence" value="ECO:0007669"/>
    <property type="project" value="UniProtKB-SubCell"/>
</dbReference>
<comment type="caution">
    <text evidence="14">The sequence shown here is derived from an EMBL/GenBank/DDBJ whole genome shotgun (WGS) entry which is preliminary data.</text>
</comment>
<dbReference type="GO" id="GO:0008658">
    <property type="term" value="F:penicillin binding"/>
    <property type="evidence" value="ECO:0007669"/>
    <property type="project" value="InterPro"/>
</dbReference>
<keyword evidence="6" id="KW-0133">Cell shape</keyword>
<evidence type="ECO:0000256" key="11">
    <source>
        <dbReference type="SAM" id="Phobius"/>
    </source>
</evidence>
<evidence type="ECO:0000256" key="2">
    <source>
        <dbReference type="ARBA" id="ARBA00004236"/>
    </source>
</evidence>
<evidence type="ECO:0000256" key="5">
    <source>
        <dbReference type="ARBA" id="ARBA00022692"/>
    </source>
</evidence>
<evidence type="ECO:0000256" key="7">
    <source>
        <dbReference type="ARBA" id="ARBA00022984"/>
    </source>
</evidence>